<dbReference type="EMBL" id="SLXD01000015">
    <property type="protein sequence ID" value="TCO99293.1"/>
    <property type="molecule type" value="Genomic_DNA"/>
</dbReference>
<accession>A0A4R2M5B4</accession>
<dbReference type="AlphaFoldDB" id="A0A4R2M5B4"/>
<comment type="caution">
    <text evidence="2">The sequence shown here is derived from an EMBL/GenBank/DDBJ whole genome shotgun (WGS) entry which is preliminary data.</text>
</comment>
<dbReference type="GeneID" id="99685297"/>
<feature type="region of interest" description="Disordered" evidence="1">
    <location>
        <begin position="31"/>
        <end position="75"/>
    </location>
</feature>
<feature type="compositionally biased region" description="Low complexity" evidence="1">
    <location>
        <begin position="42"/>
        <end position="63"/>
    </location>
</feature>
<evidence type="ECO:0000313" key="3">
    <source>
        <dbReference type="Proteomes" id="UP000295106"/>
    </source>
</evidence>
<sequence length="75" mass="7954">MTTSGRVPTDAMVDLMSGGDEAEALFEAWLAEGPPRGPLPPVRVVNTPPDDAADAVPDPGPAVWREPLPRPSRPR</sequence>
<name>A0A4R2M5B4_RUBGE</name>
<evidence type="ECO:0000313" key="2">
    <source>
        <dbReference type="EMBL" id="TCO99293.1"/>
    </source>
</evidence>
<dbReference type="Proteomes" id="UP000295106">
    <property type="component" value="Unassembled WGS sequence"/>
</dbReference>
<gene>
    <name evidence="2" type="ORF">EV684_11586</name>
</gene>
<proteinExistence type="predicted"/>
<protein>
    <submittedName>
        <fullName evidence="2">Uncharacterized protein</fullName>
    </submittedName>
</protein>
<evidence type="ECO:0000256" key="1">
    <source>
        <dbReference type="SAM" id="MobiDB-lite"/>
    </source>
</evidence>
<reference evidence="2 3" key="1">
    <citation type="submission" date="2019-03" db="EMBL/GenBank/DDBJ databases">
        <title>Genomic Encyclopedia of Type Strains, Phase IV (KMG-IV): sequencing the most valuable type-strain genomes for metagenomic binning, comparative biology and taxonomic classification.</title>
        <authorList>
            <person name="Goeker M."/>
        </authorList>
    </citation>
    <scope>NUCLEOTIDE SEQUENCE [LARGE SCALE GENOMIC DNA]</scope>
    <source>
        <strain evidence="2 3">DSM 1709</strain>
    </source>
</reference>
<dbReference type="RefSeq" id="WP_132649258.1">
    <property type="nucleotide sequence ID" value="NZ_CP181386.1"/>
</dbReference>
<organism evidence="2 3">
    <name type="scientific">Rubrivivax gelatinosus</name>
    <name type="common">Rhodocyclus gelatinosus</name>
    <name type="synonym">Rhodopseudomonas gelatinosa</name>
    <dbReference type="NCBI Taxonomy" id="28068"/>
    <lineage>
        <taxon>Bacteria</taxon>
        <taxon>Pseudomonadati</taxon>
        <taxon>Pseudomonadota</taxon>
        <taxon>Betaproteobacteria</taxon>
        <taxon>Burkholderiales</taxon>
        <taxon>Sphaerotilaceae</taxon>
        <taxon>Rubrivivax</taxon>
    </lineage>
</organism>